<keyword evidence="5" id="KW-0479">Metal-binding</keyword>
<dbReference type="PANTHER" id="PTHR11241">
    <property type="entry name" value="DEOXYURIDINE 5'-TRIPHOSPHATE NUCLEOTIDOHYDROLASE"/>
    <property type="match status" value="1"/>
</dbReference>
<dbReference type="GO" id="GO:0004170">
    <property type="term" value="F:dUTP diphosphatase activity"/>
    <property type="evidence" value="ECO:0007669"/>
    <property type="project" value="UniProtKB-UniRule"/>
</dbReference>
<comment type="caution">
    <text evidence="5">Lacks conserved residue(s) required for the propagation of feature annotation.</text>
</comment>
<dbReference type="RefSeq" id="WP_106458941.1">
    <property type="nucleotide sequence ID" value="NZ_PXOH01000036.1"/>
</dbReference>
<keyword evidence="5" id="KW-0460">Magnesium</keyword>
<keyword evidence="8" id="KW-1185">Reference proteome</keyword>
<feature type="binding site" evidence="5">
    <location>
        <position position="81"/>
    </location>
    <ligand>
        <name>substrate</name>
    </ligand>
</feature>
<dbReference type="InterPro" id="IPR033704">
    <property type="entry name" value="dUTPase_trimeric"/>
</dbReference>
<sequence length="157" mass="16809">MTLNSQVVVKIKRLNDNAKIPRYEHPGDSGADLVSIIDYTLQPLERFAIATGLSAEIPMGYELQVRPRSGLALKHGITVLNTPGTIDAGYRGEIKVILINLGSEPFHIVQGQKIAQLVIAPVILGQFQEVDELSPSIRGSGGFGSTGVSYVEVKGDG</sequence>
<dbReference type="GO" id="GO:0006226">
    <property type="term" value="P:dUMP biosynthetic process"/>
    <property type="evidence" value="ECO:0007669"/>
    <property type="project" value="UniProtKB-UniRule"/>
</dbReference>
<dbReference type="InterPro" id="IPR036157">
    <property type="entry name" value="dUTPase-like_sf"/>
</dbReference>
<evidence type="ECO:0000256" key="1">
    <source>
        <dbReference type="ARBA" id="ARBA00006581"/>
    </source>
</evidence>
<dbReference type="PANTHER" id="PTHR11241:SF0">
    <property type="entry name" value="DEOXYURIDINE 5'-TRIPHOSPHATE NUCLEOTIDOHYDROLASE"/>
    <property type="match status" value="1"/>
</dbReference>
<dbReference type="AlphaFoldDB" id="A0A2T1LSE5"/>
<keyword evidence="2 5" id="KW-0378">Hydrolase</keyword>
<dbReference type="InterPro" id="IPR008181">
    <property type="entry name" value="dUTPase"/>
</dbReference>
<evidence type="ECO:0000256" key="5">
    <source>
        <dbReference type="HAMAP-Rule" id="MF_00116"/>
    </source>
</evidence>
<protein>
    <recommendedName>
        <fullName evidence="5">Deoxyuridine 5'-triphosphate nucleotidohydrolase</fullName>
        <shortName evidence="5">dUTPase</shortName>
        <ecNumber evidence="5">3.6.1.23</ecNumber>
    </recommendedName>
    <alternativeName>
        <fullName evidence="5">dUTP pyrophosphatase</fullName>
    </alternativeName>
</protein>
<dbReference type="EMBL" id="PXOH01000036">
    <property type="protein sequence ID" value="PSF32676.1"/>
    <property type="molecule type" value="Genomic_DNA"/>
</dbReference>
<evidence type="ECO:0000256" key="3">
    <source>
        <dbReference type="ARBA" id="ARBA00023080"/>
    </source>
</evidence>
<dbReference type="GO" id="GO:0000287">
    <property type="term" value="F:magnesium ion binding"/>
    <property type="evidence" value="ECO:0007669"/>
    <property type="project" value="UniProtKB-UniRule"/>
</dbReference>
<feature type="domain" description="dUTPase-like" evidence="6">
    <location>
        <begin position="17"/>
        <end position="147"/>
    </location>
</feature>
<comment type="caution">
    <text evidence="7">The sequence shown here is derived from an EMBL/GenBank/DDBJ whole genome shotgun (WGS) entry which is preliminary data.</text>
</comment>
<feature type="binding site" evidence="5">
    <location>
        <begin position="85"/>
        <end position="87"/>
    </location>
    <ligand>
        <name>substrate</name>
    </ligand>
</feature>
<accession>A0A2T1LSE5</accession>
<evidence type="ECO:0000313" key="7">
    <source>
        <dbReference type="EMBL" id="PSF32676.1"/>
    </source>
</evidence>
<evidence type="ECO:0000313" key="8">
    <source>
        <dbReference type="Proteomes" id="UP000239001"/>
    </source>
</evidence>
<dbReference type="Pfam" id="PF00692">
    <property type="entry name" value="dUTPase"/>
    <property type="match status" value="1"/>
</dbReference>
<reference evidence="7 8" key="1">
    <citation type="submission" date="2018-03" db="EMBL/GenBank/DDBJ databases">
        <title>The ancient ancestry and fast evolution of plastids.</title>
        <authorList>
            <person name="Moore K.R."/>
            <person name="Magnabosco C."/>
            <person name="Momper L."/>
            <person name="Gold D.A."/>
            <person name="Bosak T."/>
            <person name="Fournier G.P."/>
        </authorList>
    </citation>
    <scope>NUCLEOTIDE SEQUENCE [LARGE SCALE GENOMIC DNA]</scope>
    <source>
        <strain evidence="7 8">CCALA 016</strain>
    </source>
</reference>
<dbReference type="NCBIfam" id="TIGR00576">
    <property type="entry name" value="dut"/>
    <property type="match status" value="1"/>
</dbReference>
<evidence type="ECO:0000256" key="2">
    <source>
        <dbReference type="ARBA" id="ARBA00022801"/>
    </source>
</evidence>
<dbReference type="UniPathway" id="UPA00610">
    <property type="reaction ID" value="UER00666"/>
</dbReference>
<dbReference type="CDD" id="cd07557">
    <property type="entry name" value="trimeric_dUTPase"/>
    <property type="match status" value="1"/>
</dbReference>
<dbReference type="HAMAP" id="MF_00116">
    <property type="entry name" value="dUTPase_bact"/>
    <property type="match status" value="1"/>
</dbReference>
<feature type="binding site" evidence="5">
    <location>
        <begin position="68"/>
        <end position="70"/>
    </location>
    <ligand>
        <name>substrate</name>
    </ligand>
</feature>
<dbReference type="SUPFAM" id="SSF51283">
    <property type="entry name" value="dUTPase-like"/>
    <property type="match status" value="1"/>
</dbReference>
<dbReference type="Gene3D" id="2.70.40.10">
    <property type="match status" value="1"/>
</dbReference>
<dbReference type="GO" id="GO:0046081">
    <property type="term" value="P:dUTP catabolic process"/>
    <property type="evidence" value="ECO:0007669"/>
    <property type="project" value="InterPro"/>
</dbReference>
<comment type="similarity">
    <text evidence="1 5">Belongs to the dUTPase family.</text>
</comment>
<dbReference type="EC" id="3.6.1.23" evidence="5"/>
<gene>
    <name evidence="5" type="primary">dut</name>
    <name evidence="7" type="ORF">C7H19_21370</name>
</gene>
<keyword evidence="3 5" id="KW-0546">Nucleotide metabolism</keyword>
<dbReference type="NCBIfam" id="NF001862">
    <property type="entry name" value="PRK00601.1"/>
    <property type="match status" value="1"/>
</dbReference>
<dbReference type="OrthoDB" id="9809956at2"/>
<dbReference type="Proteomes" id="UP000239001">
    <property type="component" value="Unassembled WGS sequence"/>
</dbReference>
<name>A0A2T1LSE5_9CHRO</name>
<reference evidence="7 8" key="2">
    <citation type="submission" date="2018-03" db="EMBL/GenBank/DDBJ databases">
        <authorList>
            <person name="Keele B.F."/>
        </authorList>
    </citation>
    <scope>NUCLEOTIDE SEQUENCE [LARGE SCALE GENOMIC DNA]</scope>
    <source>
        <strain evidence="7 8">CCALA 016</strain>
    </source>
</reference>
<comment type="pathway">
    <text evidence="5">Pyrimidine metabolism; dUMP biosynthesis; dUMP from dCTP (dUTP route): step 2/2.</text>
</comment>
<dbReference type="InterPro" id="IPR029054">
    <property type="entry name" value="dUTPase-like"/>
</dbReference>
<proteinExistence type="inferred from homology"/>
<comment type="catalytic activity">
    <reaction evidence="4 5">
        <text>dUTP + H2O = dUMP + diphosphate + H(+)</text>
        <dbReference type="Rhea" id="RHEA:10248"/>
        <dbReference type="ChEBI" id="CHEBI:15377"/>
        <dbReference type="ChEBI" id="CHEBI:15378"/>
        <dbReference type="ChEBI" id="CHEBI:33019"/>
        <dbReference type="ChEBI" id="CHEBI:61555"/>
        <dbReference type="ChEBI" id="CHEBI:246422"/>
        <dbReference type="EC" id="3.6.1.23"/>
    </reaction>
</comment>
<evidence type="ECO:0000256" key="4">
    <source>
        <dbReference type="ARBA" id="ARBA00047686"/>
    </source>
</evidence>
<comment type="cofactor">
    <cofactor evidence="5">
        <name>Mg(2+)</name>
        <dbReference type="ChEBI" id="CHEBI:18420"/>
    </cofactor>
</comment>
<comment type="function">
    <text evidence="5">This enzyme is involved in nucleotide metabolism: it produces dUMP, the immediate precursor of thymidine nucleotides and it decreases the intracellular concentration of dUTP so that uracil cannot be incorporated into DNA.</text>
</comment>
<organism evidence="7 8">
    <name type="scientific">Aphanothece hegewaldii CCALA 016</name>
    <dbReference type="NCBI Taxonomy" id="2107694"/>
    <lineage>
        <taxon>Bacteria</taxon>
        <taxon>Bacillati</taxon>
        <taxon>Cyanobacteriota</taxon>
        <taxon>Cyanophyceae</taxon>
        <taxon>Oscillatoriophycideae</taxon>
        <taxon>Chroococcales</taxon>
        <taxon>Aphanothecaceae</taxon>
        <taxon>Aphanothece</taxon>
    </lineage>
</organism>
<evidence type="ECO:0000259" key="6">
    <source>
        <dbReference type="Pfam" id="PF00692"/>
    </source>
</evidence>